<proteinExistence type="predicted"/>
<evidence type="ECO:0000256" key="1">
    <source>
        <dbReference type="SAM" id="MobiDB-lite"/>
    </source>
</evidence>
<accession>A0AAQ3M757</accession>
<feature type="compositionally biased region" description="Polar residues" evidence="1">
    <location>
        <begin position="68"/>
        <end position="80"/>
    </location>
</feature>
<evidence type="ECO:0000313" key="2">
    <source>
        <dbReference type="EMBL" id="WPH02589.1"/>
    </source>
</evidence>
<protein>
    <submittedName>
        <fullName evidence="2">Uncharacterized protein</fullName>
    </submittedName>
</protein>
<dbReference type="EMBL" id="CP138587">
    <property type="protein sequence ID" value="WPH02589.1"/>
    <property type="molecule type" value="Genomic_DNA"/>
</dbReference>
<dbReference type="Proteomes" id="UP001303373">
    <property type="component" value="Chromosome 8"/>
</dbReference>
<feature type="region of interest" description="Disordered" evidence="1">
    <location>
        <begin position="53"/>
        <end position="118"/>
    </location>
</feature>
<gene>
    <name evidence="2" type="ORF">R9X50_00545400</name>
</gene>
<reference evidence="2 3" key="1">
    <citation type="submission" date="2023-11" db="EMBL/GenBank/DDBJ databases">
        <title>An acidophilic fungus is an integral part of prey digestion in a carnivorous sundew plant.</title>
        <authorList>
            <person name="Tsai I.J."/>
        </authorList>
    </citation>
    <scope>NUCLEOTIDE SEQUENCE [LARGE SCALE GENOMIC DNA]</scope>
    <source>
        <strain evidence="2">169a</strain>
    </source>
</reference>
<sequence>MSAYLDGFIMSDETFHVTKQDVQKLASKNDPDAPALQSIVDSAVDKNARIENRKANLPLPEQPPRPSDFNSADASINATGAQVRDAAARAPRDVAEEPKTGPSAVRVDGEVWKTNAQV</sequence>
<dbReference type="AlphaFoldDB" id="A0AAQ3M757"/>
<organism evidence="2 3">
    <name type="scientific">Acrodontium crateriforme</name>
    <dbReference type="NCBI Taxonomy" id="150365"/>
    <lineage>
        <taxon>Eukaryota</taxon>
        <taxon>Fungi</taxon>
        <taxon>Dikarya</taxon>
        <taxon>Ascomycota</taxon>
        <taxon>Pezizomycotina</taxon>
        <taxon>Dothideomycetes</taxon>
        <taxon>Dothideomycetidae</taxon>
        <taxon>Mycosphaerellales</taxon>
        <taxon>Teratosphaeriaceae</taxon>
        <taxon>Acrodontium</taxon>
    </lineage>
</organism>
<evidence type="ECO:0000313" key="3">
    <source>
        <dbReference type="Proteomes" id="UP001303373"/>
    </source>
</evidence>
<keyword evidence="3" id="KW-1185">Reference proteome</keyword>
<name>A0AAQ3M757_9PEZI</name>
<feature type="compositionally biased region" description="Basic and acidic residues" evidence="1">
    <location>
        <begin position="86"/>
        <end position="99"/>
    </location>
</feature>